<evidence type="ECO:0000313" key="1">
    <source>
        <dbReference type="EMBL" id="SFU27418.1"/>
    </source>
</evidence>
<dbReference type="STRING" id="1035707.SAMN05216552_100174"/>
<keyword evidence="2" id="KW-1185">Reference proteome</keyword>
<evidence type="ECO:0008006" key="3">
    <source>
        <dbReference type="Google" id="ProtNLM"/>
    </source>
</evidence>
<accession>A0A1I7EU54</accession>
<gene>
    <name evidence="1" type="ORF">SAMN05216552_100174</name>
</gene>
<evidence type="ECO:0000313" key="2">
    <source>
        <dbReference type="Proteomes" id="UP000199391"/>
    </source>
</evidence>
<reference evidence="2" key="1">
    <citation type="submission" date="2016-10" db="EMBL/GenBank/DDBJ databases">
        <authorList>
            <person name="Varghese N."/>
            <person name="Submissions S."/>
        </authorList>
    </citation>
    <scope>NUCLEOTIDE SEQUENCE [LARGE SCALE GENOMIC DNA]</scope>
    <source>
        <strain evidence="2">CGMCC 1.11014</strain>
    </source>
</reference>
<organism evidence="1 2">
    <name type="scientific">Pseudoduganella namucuonensis</name>
    <dbReference type="NCBI Taxonomy" id="1035707"/>
    <lineage>
        <taxon>Bacteria</taxon>
        <taxon>Pseudomonadati</taxon>
        <taxon>Pseudomonadota</taxon>
        <taxon>Betaproteobacteria</taxon>
        <taxon>Burkholderiales</taxon>
        <taxon>Oxalobacteraceae</taxon>
        <taxon>Telluria group</taxon>
        <taxon>Pseudoduganella</taxon>
    </lineage>
</organism>
<dbReference type="EMBL" id="FPBO01000001">
    <property type="protein sequence ID" value="SFU27418.1"/>
    <property type="molecule type" value="Genomic_DNA"/>
</dbReference>
<proteinExistence type="predicted"/>
<dbReference type="Proteomes" id="UP000199391">
    <property type="component" value="Unassembled WGS sequence"/>
</dbReference>
<dbReference type="RefSeq" id="WP_229488681.1">
    <property type="nucleotide sequence ID" value="NZ_FPBO01000001.1"/>
</dbReference>
<dbReference type="AlphaFoldDB" id="A0A1I7EU54"/>
<protein>
    <recommendedName>
        <fullName evidence="3">DUF937 domain-containing protein</fullName>
    </recommendedName>
</protein>
<name>A0A1I7EU54_9BURK</name>
<sequence length="170" mass="17952">MGFDLGNILQQYLGGALNPPPERASADFDQATQAAPRETVAQGVTQALRSDQTPPFPEMVGQLFERSGADQRSGMLSQLISGLSPALLSSVAGGVLGRLFDGKPGQVTPELANQLNPRQVQEIAATAERQNPGIVDRMGDFYAEHPTLVKTLGGVALAIVLGKMAEASRR</sequence>